<accession>A0ABN6P491</accession>
<sequence>MTDPRPPLVLASASPRRVDLLARLGIVPDQVIATDTDETPLARETPRPLAARLALAKAESAASQAPQALVLAADTVVGVGRRILPKAETEDQARDCLALISGRRHRVTTAVVLALPDGRRLKRVVESAVTFQRLTEQQVADYLAGGEWRGKAGGYAIQGRAEAFIRFLSGSHSNVVGLPLFETAQLLRGVGWLRP</sequence>
<keyword evidence="6" id="KW-1185">Reference proteome</keyword>
<evidence type="ECO:0000256" key="4">
    <source>
        <dbReference type="HAMAP-Rule" id="MF_00528"/>
    </source>
</evidence>
<feature type="active site" description="Proton acceptor" evidence="4">
    <location>
        <position position="74"/>
    </location>
</feature>
<feature type="site" description="Important for substrate specificity" evidence="4">
    <location>
        <position position="16"/>
    </location>
</feature>
<comment type="catalytic activity">
    <reaction evidence="4">
        <text>dTTP + H2O = dTMP + diphosphate + H(+)</text>
        <dbReference type="Rhea" id="RHEA:28534"/>
        <dbReference type="ChEBI" id="CHEBI:15377"/>
        <dbReference type="ChEBI" id="CHEBI:15378"/>
        <dbReference type="ChEBI" id="CHEBI:33019"/>
        <dbReference type="ChEBI" id="CHEBI:37568"/>
        <dbReference type="ChEBI" id="CHEBI:63528"/>
        <dbReference type="EC" id="3.6.1.9"/>
    </reaction>
</comment>
<comment type="similarity">
    <text evidence="4">Belongs to the Maf family. YhdE subfamily.</text>
</comment>
<keyword evidence="2 4" id="KW-0378">Hydrolase</keyword>
<evidence type="ECO:0000256" key="1">
    <source>
        <dbReference type="ARBA" id="ARBA00001968"/>
    </source>
</evidence>
<dbReference type="CDD" id="cd00555">
    <property type="entry name" value="Maf"/>
    <property type="match status" value="1"/>
</dbReference>
<evidence type="ECO:0000313" key="5">
    <source>
        <dbReference type="EMBL" id="BDG73465.1"/>
    </source>
</evidence>
<dbReference type="Gene3D" id="3.90.950.10">
    <property type="match status" value="1"/>
</dbReference>
<proteinExistence type="inferred from homology"/>
<dbReference type="Pfam" id="PF02545">
    <property type="entry name" value="Maf"/>
    <property type="match status" value="1"/>
</dbReference>
<keyword evidence="4" id="KW-0963">Cytoplasm</keyword>
<dbReference type="EC" id="3.6.1.9" evidence="4"/>
<dbReference type="PANTHER" id="PTHR43213">
    <property type="entry name" value="BIFUNCTIONAL DTTP/UTP PYROPHOSPHATASE/METHYLTRANSFERASE PROTEIN-RELATED"/>
    <property type="match status" value="1"/>
</dbReference>
<dbReference type="NCBIfam" id="TIGR00172">
    <property type="entry name" value="maf"/>
    <property type="match status" value="1"/>
</dbReference>
<feature type="site" description="Important for substrate specificity" evidence="4">
    <location>
        <position position="75"/>
    </location>
</feature>
<reference evidence="5 6" key="1">
    <citation type="journal article" date="2016" name="Microbes Environ.">
        <title>Phylogenetically diverse aerobic anoxygenic phototrophic bacteria isolated from epilithic biofilms in Tama river, Japan.</title>
        <authorList>
            <person name="Hirose S."/>
            <person name="Matsuura K."/>
            <person name="Haruta S."/>
        </authorList>
    </citation>
    <scope>NUCLEOTIDE SEQUENCE [LARGE SCALE GENOMIC DNA]</scope>
    <source>
        <strain evidence="5 6">S08</strain>
    </source>
</reference>
<feature type="site" description="Important for substrate specificity" evidence="4">
    <location>
        <position position="158"/>
    </location>
</feature>
<dbReference type="HAMAP" id="MF_00528">
    <property type="entry name" value="Maf"/>
    <property type="match status" value="1"/>
</dbReference>
<gene>
    <name evidence="5" type="ORF">Rmf_33940</name>
</gene>
<dbReference type="PANTHER" id="PTHR43213:SF5">
    <property type="entry name" value="BIFUNCTIONAL DTTP_UTP PYROPHOSPHATASE_METHYLTRANSFERASE PROTEIN-RELATED"/>
    <property type="match status" value="1"/>
</dbReference>
<keyword evidence="3 4" id="KW-0546">Nucleotide metabolism</keyword>
<evidence type="ECO:0000256" key="3">
    <source>
        <dbReference type="ARBA" id="ARBA00023080"/>
    </source>
</evidence>
<comment type="catalytic activity">
    <reaction evidence="4">
        <text>UTP + H2O = UMP + diphosphate + H(+)</text>
        <dbReference type="Rhea" id="RHEA:29395"/>
        <dbReference type="ChEBI" id="CHEBI:15377"/>
        <dbReference type="ChEBI" id="CHEBI:15378"/>
        <dbReference type="ChEBI" id="CHEBI:33019"/>
        <dbReference type="ChEBI" id="CHEBI:46398"/>
        <dbReference type="ChEBI" id="CHEBI:57865"/>
        <dbReference type="EC" id="3.6.1.9"/>
    </reaction>
</comment>
<name>A0ABN6P491_9PROT</name>
<dbReference type="EMBL" id="AP025637">
    <property type="protein sequence ID" value="BDG73465.1"/>
    <property type="molecule type" value="Genomic_DNA"/>
</dbReference>
<protein>
    <recommendedName>
        <fullName evidence="4">dTTP/UTP pyrophosphatase</fullName>
        <shortName evidence="4">dTTPase/UTPase</shortName>
        <ecNumber evidence="4">3.6.1.9</ecNumber>
    </recommendedName>
    <alternativeName>
        <fullName evidence="4">Nucleoside triphosphate pyrophosphatase</fullName>
    </alternativeName>
    <alternativeName>
        <fullName evidence="4">Nucleotide pyrophosphatase</fullName>
        <shortName evidence="4">Nucleotide PPase</shortName>
    </alternativeName>
</protein>
<comment type="function">
    <text evidence="4">Nucleoside triphosphate pyrophosphatase that hydrolyzes dTTP and UTP. May have a dual role in cell division arrest and in preventing the incorporation of modified nucleotides into cellular nucleic acids.</text>
</comment>
<evidence type="ECO:0000256" key="2">
    <source>
        <dbReference type="ARBA" id="ARBA00022801"/>
    </source>
</evidence>
<dbReference type="Proteomes" id="UP000831327">
    <property type="component" value="Chromosome"/>
</dbReference>
<comment type="subcellular location">
    <subcellularLocation>
        <location evidence="4">Cytoplasm</location>
    </subcellularLocation>
</comment>
<comment type="caution">
    <text evidence="4">Lacks conserved residue(s) required for the propagation of feature annotation.</text>
</comment>
<dbReference type="PIRSF" id="PIRSF006305">
    <property type="entry name" value="Maf"/>
    <property type="match status" value="1"/>
</dbReference>
<organism evidence="5 6">
    <name type="scientific">Roseomonas fluvialis</name>
    <dbReference type="NCBI Taxonomy" id="1750527"/>
    <lineage>
        <taxon>Bacteria</taxon>
        <taxon>Pseudomonadati</taxon>
        <taxon>Pseudomonadota</taxon>
        <taxon>Alphaproteobacteria</taxon>
        <taxon>Acetobacterales</taxon>
        <taxon>Roseomonadaceae</taxon>
        <taxon>Roseomonas</taxon>
    </lineage>
</organism>
<dbReference type="InterPro" id="IPR029001">
    <property type="entry name" value="ITPase-like_fam"/>
</dbReference>
<evidence type="ECO:0000313" key="6">
    <source>
        <dbReference type="Proteomes" id="UP000831327"/>
    </source>
</evidence>
<dbReference type="RefSeq" id="WP_244407692.1">
    <property type="nucleotide sequence ID" value="NZ_AP025637.1"/>
</dbReference>
<dbReference type="InterPro" id="IPR003697">
    <property type="entry name" value="Maf-like"/>
</dbReference>
<comment type="cofactor">
    <cofactor evidence="1 4">
        <name>a divalent metal cation</name>
        <dbReference type="ChEBI" id="CHEBI:60240"/>
    </cofactor>
</comment>
<dbReference type="SUPFAM" id="SSF52972">
    <property type="entry name" value="ITPase-like"/>
    <property type="match status" value="1"/>
</dbReference>